<sequence>MLENRKALMSEQLDSVFDVALCTQDQGELSLGLCDLERITDLFKKG</sequence>
<accession>A0A2S9YHN9</accession>
<protein>
    <submittedName>
        <fullName evidence="1">Uncharacterized protein</fullName>
    </submittedName>
</protein>
<gene>
    <name evidence="1" type="ORF">ENSA5_06280</name>
</gene>
<comment type="caution">
    <text evidence="1">The sequence shown here is derived from an EMBL/GenBank/DDBJ whole genome shotgun (WGS) entry which is preliminary data.</text>
</comment>
<reference evidence="1 2" key="1">
    <citation type="submission" date="2018-03" db="EMBL/GenBank/DDBJ databases">
        <title>Draft Genome Sequences of the Obligatory Marine Myxobacteria Enhygromyxa salina SWB005.</title>
        <authorList>
            <person name="Poehlein A."/>
            <person name="Moghaddam J.A."/>
            <person name="Harms H."/>
            <person name="Alanjari M."/>
            <person name="Koenig G.M."/>
            <person name="Daniel R."/>
            <person name="Schaeberle T.F."/>
        </authorList>
    </citation>
    <scope>NUCLEOTIDE SEQUENCE [LARGE SCALE GENOMIC DNA]</scope>
    <source>
        <strain evidence="1 2">SWB005</strain>
    </source>
</reference>
<evidence type="ECO:0000313" key="1">
    <source>
        <dbReference type="EMBL" id="PRQ04623.1"/>
    </source>
</evidence>
<dbReference type="AlphaFoldDB" id="A0A2S9YHN9"/>
<keyword evidence="2" id="KW-1185">Reference proteome</keyword>
<organism evidence="1 2">
    <name type="scientific">Enhygromyxa salina</name>
    <dbReference type="NCBI Taxonomy" id="215803"/>
    <lineage>
        <taxon>Bacteria</taxon>
        <taxon>Pseudomonadati</taxon>
        <taxon>Myxococcota</taxon>
        <taxon>Polyangia</taxon>
        <taxon>Nannocystales</taxon>
        <taxon>Nannocystaceae</taxon>
        <taxon>Enhygromyxa</taxon>
    </lineage>
</organism>
<dbReference type="EMBL" id="PVNK01000033">
    <property type="protein sequence ID" value="PRQ04623.1"/>
    <property type="molecule type" value="Genomic_DNA"/>
</dbReference>
<evidence type="ECO:0000313" key="2">
    <source>
        <dbReference type="Proteomes" id="UP000237968"/>
    </source>
</evidence>
<proteinExistence type="predicted"/>
<dbReference type="Proteomes" id="UP000237968">
    <property type="component" value="Unassembled WGS sequence"/>
</dbReference>
<name>A0A2S9YHN9_9BACT</name>